<evidence type="ECO:0000256" key="7">
    <source>
        <dbReference type="SAM" id="MobiDB-lite"/>
    </source>
</evidence>
<evidence type="ECO:0000256" key="2">
    <source>
        <dbReference type="ARBA" id="ARBA00010513"/>
    </source>
</evidence>
<dbReference type="CDD" id="cd06467">
    <property type="entry name" value="p23_NUDC_like"/>
    <property type="match status" value="1"/>
</dbReference>
<feature type="region of interest" description="Disordered" evidence="7">
    <location>
        <begin position="73"/>
        <end position="169"/>
    </location>
</feature>
<sequence>MSPPDYTNDARFDGLYLQIASQTRGIEPLLDTLFSFLRRKSDFFGEGDEKGVERAMDKVNEVLERHRGFILEEKRKEMEKKKKEAAKKEKPKREDDVIELGEDGGFDISNSIDSSAVVGDNSENASDETKQPASTETSPSDTAPRAESKEKQEQDDTPPPLGNGGTTDKYTWTQTLSELCISLPLPPNTRARDLNVIIGKNHLKISLKSSPTPPIVDDTLSKTIIVDDSFWTIEDNSLVLTLQKLNQMEWWDAPCQSDPKINLQKIQPENSNLSDLDGETRQTVEKMMYDQRQKALGLPTSDEEKKMEILERFKKSHPEMDFSNAKIS</sequence>
<evidence type="ECO:0000256" key="1">
    <source>
        <dbReference type="ARBA" id="ARBA00004496"/>
    </source>
</evidence>
<organism evidence="9 10">
    <name type="scientific">Cyclotella cryptica</name>
    <dbReference type="NCBI Taxonomy" id="29204"/>
    <lineage>
        <taxon>Eukaryota</taxon>
        <taxon>Sar</taxon>
        <taxon>Stramenopiles</taxon>
        <taxon>Ochrophyta</taxon>
        <taxon>Bacillariophyta</taxon>
        <taxon>Coscinodiscophyceae</taxon>
        <taxon>Thalassiosirophycidae</taxon>
        <taxon>Stephanodiscales</taxon>
        <taxon>Stephanodiscaceae</taxon>
        <taxon>Cyclotella</taxon>
    </lineage>
</organism>
<comment type="similarity">
    <text evidence="2">Belongs to the nudC family.</text>
</comment>
<keyword evidence="10" id="KW-1185">Reference proteome</keyword>
<accession>A0ABD3NMI7</accession>
<comment type="subcellular location">
    <subcellularLocation>
        <location evidence="1">Cytoplasm</location>
    </subcellularLocation>
</comment>
<evidence type="ECO:0000256" key="4">
    <source>
        <dbReference type="ARBA" id="ARBA00022490"/>
    </source>
</evidence>
<feature type="domain" description="CS" evidence="8">
    <location>
        <begin position="165"/>
        <end position="255"/>
    </location>
</feature>
<evidence type="ECO:0000259" key="8">
    <source>
        <dbReference type="PROSITE" id="PS51203"/>
    </source>
</evidence>
<dbReference type="InterPro" id="IPR008978">
    <property type="entry name" value="HSP20-like_chaperone"/>
</dbReference>
<dbReference type="AlphaFoldDB" id="A0ABD3NMI7"/>
<proteinExistence type="inferred from homology"/>
<dbReference type="InterPro" id="IPR007052">
    <property type="entry name" value="CS_dom"/>
</dbReference>
<dbReference type="Pfam" id="PF04969">
    <property type="entry name" value="CS"/>
    <property type="match status" value="1"/>
</dbReference>
<gene>
    <name evidence="9" type="ORF">HJC23_006931</name>
</gene>
<keyword evidence="5" id="KW-0597">Phosphoprotein</keyword>
<feature type="compositionally biased region" description="Polar residues" evidence="7">
    <location>
        <begin position="131"/>
        <end position="141"/>
    </location>
</feature>
<dbReference type="Gene3D" id="2.60.40.790">
    <property type="match status" value="1"/>
</dbReference>
<dbReference type="PANTHER" id="PTHR12356:SF3">
    <property type="entry name" value="NUCLEAR MIGRATION PROTEIN NUDC"/>
    <property type="match status" value="1"/>
</dbReference>
<dbReference type="Pfam" id="PF14050">
    <property type="entry name" value="Nudc_N"/>
    <property type="match status" value="1"/>
</dbReference>
<evidence type="ECO:0000313" key="9">
    <source>
        <dbReference type="EMBL" id="KAL3777062.1"/>
    </source>
</evidence>
<dbReference type="EMBL" id="JABMIG020000466">
    <property type="protein sequence ID" value="KAL3777062.1"/>
    <property type="molecule type" value="Genomic_DNA"/>
</dbReference>
<keyword evidence="4" id="KW-0963">Cytoplasm</keyword>
<feature type="compositionally biased region" description="Basic and acidic residues" evidence="7">
    <location>
        <begin position="144"/>
        <end position="154"/>
    </location>
</feature>
<dbReference type="FunFam" id="2.60.40.790:FF:000001">
    <property type="entry name" value="Nuclear migration protein nudC"/>
    <property type="match status" value="1"/>
</dbReference>
<reference evidence="9 10" key="1">
    <citation type="journal article" date="2020" name="G3 (Bethesda)">
        <title>Improved Reference Genome for Cyclotella cryptica CCMP332, a Model for Cell Wall Morphogenesis, Salinity Adaptation, and Lipid Production in Diatoms (Bacillariophyta).</title>
        <authorList>
            <person name="Roberts W.R."/>
            <person name="Downey K.M."/>
            <person name="Ruck E.C."/>
            <person name="Traller J.C."/>
            <person name="Alverson A.J."/>
        </authorList>
    </citation>
    <scope>NUCLEOTIDE SEQUENCE [LARGE SCALE GENOMIC DNA]</scope>
    <source>
        <strain evidence="9 10">CCMP332</strain>
    </source>
</reference>
<protein>
    <recommendedName>
        <fullName evidence="3">Nuclear migration protein nudC</fullName>
    </recommendedName>
    <alternativeName>
        <fullName evidence="6">Nuclear distribution protein C homolog</fullName>
    </alternativeName>
</protein>
<name>A0ABD3NMI7_9STRA</name>
<dbReference type="Proteomes" id="UP001516023">
    <property type="component" value="Unassembled WGS sequence"/>
</dbReference>
<dbReference type="SUPFAM" id="SSF49764">
    <property type="entry name" value="HSP20-like chaperones"/>
    <property type="match status" value="1"/>
</dbReference>
<dbReference type="GO" id="GO:0005737">
    <property type="term" value="C:cytoplasm"/>
    <property type="evidence" value="ECO:0007669"/>
    <property type="project" value="UniProtKB-SubCell"/>
</dbReference>
<dbReference type="InterPro" id="IPR025934">
    <property type="entry name" value="NudC_N_dom"/>
</dbReference>
<dbReference type="PROSITE" id="PS51203">
    <property type="entry name" value="CS"/>
    <property type="match status" value="1"/>
</dbReference>
<evidence type="ECO:0000256" key="6">
    <source>
        <dbReference type="ARBA" id="ARBA00030427"/>
    </source>
</evidence>
<feature type="compositionally biased region" description="Basic and acidic residues" evidence="7">
    <location>
        <begin position="73"/>
        <end position="95"/>
    </location>
</feature>
<evidence type="ECO:0000256" key="5">
    <source>
        <dbReference type="ARBA" id="ARBA00022553"/>
    </source>
</evidence>
<evidence type="ECO:0000313" key="10">
    <source>
        <dbReference type="Proteomes" id="UP001516023"/>
    </source>
</evidence>
<dbReference type="PANTHER" id="PTHR12356">
    <property type="entry name" value="NUCLEAR MOVEMENT PROTEIN NUDC"/>
    <property type="match status" value="1"/>
</dbReference>
<feature type="compositionally biased region" description="Acidic residues" evidence="7">
    <location>
        <begin position="96"/>
        <end position="105"/>
    </location>
</feature>
<evidence type="ECO:0000256" key="3">
    <source>
        <dbReference type="ARBA" id="ARBA00017641"/>
    </source>
</evidence>
<dbReference type="InterPro" id="IPR037898">
    <property type="entry name" value="NudC_fam"/>
</dbReference>
<comment type="caution">
    <text evidence="9">The sequence shown here is derived from an EMBL/GenBank/DDBJ whole genome shotgun (WGS) entry which is preliminary data.</text>
</comment>